<organism evidence="3 4">
    <name type="scientific">Candidatus Woesebacteria bacterium RIFCSPLOWO2_01_FULL_39_10b</name>
    <dbReference type="NCBI Taxonomy" id="1802517"/>
    <lineage>
        <taxon>Bacteria</taxon>
        <taxon>Candidatus Woeseibacteriota</taxon>
    </lineage>
</organism>
<reference evidence="3 4" key="1">
    <citation type="journal article" date="2016" name="Nat. Commun.">
        <title>Thousands of microbial genomes shed light on interconnected biogeochemical processes in an aquifer system.</title>
        <authorList>
            <person name="Anantharaman K."/>
            <person name="Brown C.T."/>
            <person name="Hug L.A."/>
            <person name="Sharon I."/>
            <person name="Castelle C.J."/>
            <person name="Probst A.J."/>
            <person name="Thomas B.C."/>
            <person name="Singh A."/>
            <person name="Wilkins M.J."/>
            <person name="Karaoz U."/>
            <person name="Brodie E.L."/>
            <person name="Williams K.H."/>
            <person name="Hubbard S.S."/>
            <person name="Banfield J.F."/>
        </authorList>
    </citation>
    <scope>NUCLEOTIDE SEQUENCE [LARGE SCALE GENOMIC DNA]</scope>
</reference>
<comment type="caution">
    <text evidence="3">The sequence shown here is derived from an EMBL/GenBank/DDBJ whole genome shotgun (WGS) entry which is preliminary data.</text>
</comment>
<feature type="region of interest" description="Disordered" evidence="1">
    <location>
        <begin position="1"/>
        <end position="21"/>
    </location>
</feature>
<dbReference type="Pfam" id="PF00483">
    <property type="entry name" value="NTP_transferase"/>
    <property type="match status" value="1"/>
</dbReference>
<name>A0A1F8B638_9BACT</name>
<accession>A0A1F8B638</accession>
<evidence type="ECO:0000313" key="4">
    <source>
        <dbReference type="Proteomes" id="UP000176404"/>
    </source>
</evidence>
<evidence type="ECO:0000313" key="3">
    <source>
        <dbReference type="EMBL" id="OGM59503.1"/>
    </source>
</evidence>
<dbReference type="Gene3D" id="3.90.550.10">
    <property type="entry name" value="Spore Coat Polysaccharide Biosynthesis Protein SpsA, Chain A"/>
    <property type="match status" value="1"/>
</dbReference>
<evidence type="ECO:0000256" key="1">
    <source>
        <dbReference type="SAM" id="MobiDB-lite"/>
    </source>
</evidence>
<gene>
    <name evidence="3" type="ORF">A2892_02560</name>
</gene>
<dbReference type="EMBL" id="MGHD01000019">
    <property type="protein sequence ID" value="OGM59503.1"/>
    <property type="molecule type" value="Genomic_DNA"/>
</dbReference>
<protein>
    <recommendedName>
        <fullName evidence="2">Nucleotidyl transferase domain-containing protein</fullName>
    </recommendedName>
</protein>
<evidence type="ECO:0000259" key="2">
    <source>
        <dbReference type="Pfam" id="PF00483"/>
    </source>
</evidence>
<dbReference type="SUPFAM" id="SSF53448">
    <property type="entry name" value="Nucleotide-diphospho-sugar transferases"/>
    <property type="match status" value="1"/>
</dbReference>
<dbReference type="InterPro" id="IPR005835">
    <property type="entry name" value="NTP_transferase_dom"/>
</dbReference>
<feature type="domain" description="Nucleotidyl transferase" evidence="2">
    <location>
        <begin position="37"/>
        <end position="195"/>
    </location>
</feature>
<dbReference type="STRING" id="1802517.A2892_02560"/>
<dbReference type="InterPro" id="IPR029044">
    <property type="entry name" value="Nucleotide-diphossugar_trans"/>
</dbReference>
<sequence length="272" mass="30358">MRLNHKSGLNTNSSVRESGLSGKITSKFDPKRVSVFVLCGGYGTRLRDLTKDSVPKPLFPINGKPIIEYNIQPLIDAGVGQINFVVAHQGEKIVRHFETSTIRNTTQITFTDQGEPNGVITGLQLALHKYLKPSDNYFIISDGDTIRHGFEIKEFFLSHKQSRAASTLLTTSVEKTEKHYGVLTNERNYVEKIVCYPPSGTIKDNRIFAGLIMCNKTIKKLILKKEHEDLSWYGLLTSLVASGEAGTHTGNFLYFNINSPDVVVEVESILKL</sequence>
<dbReference type="InterPro" id="IPR050486">
    <property type="entry name" value="Mannose-1P_guanyltransferase"/>
</dbReference>
<dbReference type="AlphaFoldDB" id="A0A1F8B638"/>
<feature type="compositionally biased region" description="Polar residues" evidence="1">
    <location>
        <begin position="7"/>
        <end position="16"/>
    </location>
</feature>
<proteinExistence type="predicted"/>
<dbReference type="PANTHER" id="PTHR22572">
    <property type="entry name" value="SUGAR-1-PHOSPHATE GUANYL TRANSFERASE"/>
    <property type="match status" value="1"/>
</dbReference>
<dbReference type="Proteomes" id="UP000176404">
    <property type="component" value="Unassembled WGS sequence"/>
</dbReference>